<keyword evidence="8" id="KW-1185">Reference proteome</keyword>
<keyword evidence="4" id="KW-0067">ATP-binding</keyword>
<keyword evidence="3" id="KW-0347">Helicase</keyword>
<dbReference type="PANTHER" id="PTHR43788">
    <property type="entry name" value="DNA2/NAM7 HELICASE FAMILY MEMBER"/>
    <property type="match status" value="1"/>
</dbReference>
<gene>
    <name evidence="7" type="ORF">AB0I48_15960</name>
</gene>
<dbReference type="CDD" id="cd18808">
    <property type="entry name" value="SF1_C_Upf1"/>
    <property type="match status" value="1"/>
</dbReference>
<name>A0ABV3FUV9_9NOCA</name>
<dbReference type="SUPFAM" id="SSF52540">
    <property type="entry name" value="P-loop containing nucleoside triphosphate hydrolases"/>
    <property type="match status" value="1"/>
</dbReference>
<keyword evidence="1" id="KW-0547">Nucleotide-binding</keyword>
<evidence type="ECO:0000256" key="2">
    <source>
        <dbReference type="ARBA" id="ARBA00022801"/>
    </source>
</evidence>
<evidence type="ECO:0000256" key="1">
    <source>
        <dbReference type="ARBA" id="ARBA00022741"/>
    </source>
</evidence>
<evidence type="ECO:0000259" key="6">
    <source>
        <dbReference type="Pfam" id="PF13087"/>
    </source>
</evidence>
<dbReference type="InterPro" id="IPR041679">
    <property type="entry name" value="DNA2/NAM7-like_C"/>
</dbReference>
<evidence type="ECO:0000313" key="7">
    <source>
        <dbReference type="EMBL" id="MEV0709055.1"/>
    </source>
</evidence>
<keyword evidence="2" id="KW-0378">Hydrolase</keyword>
<dbReference type="InterPro" id="IPR027417">
    <property type="entry name" value="P-loop_NTPase"/>
</dbReference>
<dbReference type="RefSeq" id="WP_357784306.1">
    <property type="nucleotide sequence ID" value="NZ_JBFAKC010000006.1"/>
</dbReference>
<organism evidence="7 8">
    <name type="scientific">Nocardia aurea</name>
    <dbReference type="NCBI Taxonomy" id="2144174"/>
    <lineage>
        <taxon>Bacteria</taxon>
        <taxon>Bacillati</taxon>
        <taxon>Actinomycetota</taxon>
        <taxon>Actinomycetes</taxon>
        <taxon>Mycobacteriales</taxon>
        <taxon>Nocardiaceae</taxon>
        <taxon>Nocardia</taxon>
    </lineage>
</organism>
<dbReference type="Proteomes" id="UP001551695">
    <property type="component" value="Unassembled WGS sequence"/>
</dbReference>
<comment type="caution">
    <text evidence="7">The sequence shown here is derived from an EMBL/GenBank/DDBJ whole genome shotgun (WGS) entry which is preliminary data.</text>
</comment>
<dbReference type="InterPro" id="IPR050534">
    <property type="entry name" value="Coronavir_polyprotein_1ab"/>
</dbReference>
<dbReference type="PANTHER" id="PTHR43788:SF8">
    <property type="entry name" value="DNA-BINDING PROTEIN SMUBP-2"/>
    <property type="match status" value="1"/>
</dbReference>
<proteinExistence type="predicted"/>
<accession>A0ABV3FUV9</accession>
<dbReference type="Gene3D" id="3.40.50.300">
    <property type="entry name" value="P-loop containing nucleotide triphosphate hydrolases"/>
    <property type="match status" value="2"/>
</dbReference>
<dbReference type="EMBL" id="JBFAKC010000006">
    <property type="protein sequence ID" value="MEV0709055.1"/>
    <property type="molecule type" value="Genomic_DNA"/>
</dbReference>
<reference evidence="7 8" key="1">
    <citation type="submission" date="2024-06" db="EMBL/GenBank/DDBJ databases">
        <title>The Natural Products Discovery Center: Release of the First 8490 Sequenced Strains for Exploring Actinobacteria Biosynthetic Diversity.</title>
        <authorList>
            <person name="Kalkreuter E."/>
            <person name="Kautsar S.A."/>
            <person name="Yang D."/>
            <person name="Bader C.D."/>
            <person name="Teijaro C.N."/>
            <person name="Fluegel L."/>
            <person name="Davis C.M."/>
            <person name="Simpson J.R."/>
            <person name="Lauterbach L."/>
            <person name="Steele A.D."/>
            <person name="Gui C."/>
            <person name="Meng S."/>
            <person name="Li G."/>
            <person name="Viehrig K."/>
            <person name="Ye F."/>
            <person name="Su P."/>
            <person name="Kiefer A.F."/>
            <person name="Nichols A."/>
            <person name="Cepeda A.J."/>
            <person name="Yan W."/>
            <person name="Fan B."/>
            <person name="Jiang Y."/>
            <person name="Adhikari A."/>
            <person name="Zheng C.-J."/>
            <person name="Schuster L."/>
            <person name="Cowan T.M."/>
            <person name="Smanski M.J."/>
            <person name="Chevrette M.G."/>
            <person name="De Carvalho L.P.S."/>
            <person name="Shen B."/>
        </authorList>
    </citation>
    <scope>NUCLEOTIDE SEQUENCE [LARGE SCALE GENOMIC DNA]</scope>
    <source>
        <strain evidence="7 8">NPDC050403</strain>
    </source>
</reference>
<feature type="region of interest" description="Disordered" evidence="5">
    <location>
        <begin position="479"/>
        <end position="506"/>
    </location>
</feature>
<dbReference type="Pfam" id="PF13087">
    <property type="entry name" value="AAA_12"/>
    <property type="match status" value="1"/>
</dbReference>
<evidence type="ECO:0000256" key="3">
    <source>
        <dbReference type="ARBA" id="ARBA00022806"/>
    </source>
</evidence>
<protein>
    <submittedName>
        <fullName evidence="7">AAA domain-containing protein</fullName>
    </submittedName>
</protein>
<feature type="domain" description="DNA2/NAM7 helicase-like C-terminal" evidence="6">
    <location>
        <begin position="918"/>
        <end position="1093"/>
    </location>
</feature>
<sequence>MFGDRVVCTAADLVRAARCEFALLRALDTELGTFAAESADFGDIATVPGIGAARERTRTDFRDRFGDTMVEVRAPHPEPEDPEARVAALRAADAETDAALRAGADIVHGATFFDGRFACACEFLVRDQAGYTAHGTAPYQRESVREALELVALELAACADAAHARGMSAAAVVRLHWGRELSDLPTAELVPIYRSLRRRVEWIVEEKLSELLPVQWGDPRFLACGRCPICTAALTTARDLLLVAGLGNPARARLREAGIATIDRLAVTASAVAGLSPRTVGTLRRQAEIQLAGEHSGGPEYAVFDPDALRALPPPSPGDLALILDDTPGEPLRIEVGGPGVTYRSYRIPGDSPAATAARRDAVADTLDFLASRRRDDPAMRVYYFTREVRAALLRRTGGYGVGEEIVDELLCDGVLVDLYPILRNAAVIGRRSYRLETLREFLDDRARLDAPAGESADCATILRLREWLLDRAADERITPWPVPPPGTRSWCGPDSQGAESIPPAPPSSIEAALAEFAAGRGAAGPAPHPAALMAAALGYHRRERRPLWWAHMDRLSHPVNEWPEAAGVLVADWGTVDTKWHHSPNRPTMRRYLTLTGRIGTGRGAGTTLAPGATVYTYYDRPVAAGMVTAVGRRATATATVLGCSVDPNFDDTVRLEELLPAGCEPYDDLPVAIAPQLPARDENAEGAVEFAAQQLLVTLPEIPRSAVFDILARRSPRLRDGAALPEVHGDHAAAITAAIRELDDSYVAVQGPSGTGKTSTAARVIERLVTKHRWRVGVVARSHPTIENMLDAVVEFGVLPELVAKKDVESVAPEWAVIDAGRYQRFLDNAVNGCVIGGAPADFANEDLIGQQALDLLVIADAGGFALAEMISVGPSARNLLLIGDLAPTTAHAAHQEPVGESVLGWLVEDRATLSAERGYFLDRSWRMHPRVCEPISRLYYDDRLRSNETITLARQLDGVVPGIEAVLVDHLGNTTESEAEAREVVRRVRTLLGVSWTVGTMTRRLHPHDIFVVAPYGAQVGRIRTMLARAKIEDVLVGTPDRFRGRQAAVVLLSMTTSTPADAPYGMAFPLSRGVLHAALCRAMWKAVIIRSTLLTEYLPSTPGEVTDLARFLELTAAPG</sequence>
<dbReference type="InterPro" id="IPR047187">
    <property type="entry name" value="SF1_C_Upf1"/>
</dbReference>
<evidence type="ECO:0000313" key="8">
    <source>
        <dbReference type="Proteomes" id="UP001551695"/>
    </source>
</evidence>
<evidence type="ECO:0000256" key="5">
    <source>
        <dbReference type="SAM" id="MobiDB-lite"/>
    </source>
</evidence>
<evidence type="ECO:0000256" key="4">
    <source>
        <dbReference type="ARBA" id="ARBA00022840"/>
    </source>
</evidence>